<proteinExistence type="predicted"/>
<feature type="region of interest" description="Disordered" evidence="1">
    <location>
        <begin position="194"/>
        <end position="226"/>
    </location>
</feature>
<dbReference type="OrthoDB" id="3050608at2759"/>
<dbReference type="PANTHER" id="PTHR40462:SF1">
    <property type="entry name" value="EXPRESSED PROTEIN"/>
    <property type="match status" value="1"/>
</dbReference>
<gene>
    <name evidence="2" type="ORF">CVT25_000429</name>
</gene>
<feature type="compositionally biased region" description="Low complexity" evidence="1">
    <location>
        <begin position="48"/>
        <end position="65"/>
    </location>
</feature>
<keyword evidence="3" id="KW-1185">Reference proteome</keyword>
<accession>A0A409XLW5</accession>
<feature type="region of interest" description="Disordered" evidence="1">
    <location>
        <begin position="1"/>
        <end position="125"/>
    </location>
</feature>
<protein>
    <submittedName>
        <fullName evidence="2">Uncharacterized protein</fullName>
    </submittedName>
</protein>
<dbReference type="PANTHER" id="PTHR40462">
    <property type="entry name" value="CHROMOSOME 1, WHOLE GENOME SHOTGUN SEQUENCE"/>
    <property type="match status" value="1"/>
</dbReference>
<dbReference type="InParanoid" id="A0A409XLW5"/>
<feature type="region of interest" description="Disordered" evidence="1">
    <location>
        <begin position="141"/>
        <end position="160"/>
    </location>
</feature>
<reference evidence="2 3" key="1">
    <citation type="journal article" date="2018" name="Evol. Lett.">
        <title>Horizontal gene cluster transfer increased hallucinogenic mushroom diversity.</title>
        <authorList>
            <person name="Reynolds H.T."/>
            <person name="Vijayakumar V."/>
            <person name="Gluck-Thaler E."/>
            <person name="Korotkin H.B."/>
            <person name="Matheny P.B."/>
            <person name="Slot J.C."/>
        </authorList>
    </citation>
    <scope>NUCLEOTIDE SEQUENCE [LARGE SCALE GENOMIC DNA]</scope>
    <source>
        <strain evidence="2 3">2631</strain>
    </source>
</reference>
<comment type="caution">
    <text evidence="2">The sequence shown here is derived from an EMBL/GenBank/DDBJ whole genome shotgun (WGS) entry which is preliminary data.</text>
</comment>
<evidence type="ECO:0000313" key="3">
    <source>
        <dbReference type="Proteomes" id="UP000283269"/>
    </source>
</evidence>
<sequence>MDFLKNLHLDDKKQPASDTQSAPHPTSAPIQPSRTESFLNKIGDALNSTPTPTSTSSAALPVAAPAPTPSTHKDDLFSKIGGALSGRKTPPPVAVATPAPPRKDDIFSKIGDAISGKPATPPLAPVVAPHKEENLFSKLGGAISGKQSTPPPPPPQPVHQNLVDKLTEAVVGKKEDATTKPKPNLVHQLTEVVTGKKPENVQPQKPQGLLNKINHSLGGGAKGEAEEDKLDKAIDLFQEHVLKEGPQDNESAMEQAKDKHIANMIRTAVGRQEKK</sequence>
<feature type="compositionally biased region" description="Basic and acidic residues" evidence="1">
    <location>
        <begin position="1"/>
        <end position="15"/>
    </location>
</feature>
<dbReference type="EMBL" id="NHYD01001248">
    <property type="protein sequence ID" value="PPQ91785.1"/>
    <property type="molecule type" value="Genomic_DNA"/>
</dbReference>
<evidence type="ECO:0000313" key="2">
    <source>
        <dbReference type="EMBL" id="PPQ91785.1"/>
    </source>
</evidence>
<dbReference type="AlphaFoldDB" id="A0A409XLW5"/>
<evidence type="ECO:0000256" key="1">
    <source>
        <dbReference type="SAM" id="MobiDB-lite"/>
    </source>
</evidence>
<feature type="compositionally biased region" description="Polar residues" evidence="1">
    <location>
        <begin position="16"/>
        <end position="38"/>
    </location>
</feature>
<organism evidence="2 3">
    <name type="scientific">Psilocybe cyanescens</name>
    <dbReference type="NCBI Taxonomy" id="93625"/>
    <lineage>
        <taxon>Eukaryota</taxon>
        <taxon>Fungi</taxon>
        <taxon>Dikarya</taxon>
        <taxon>Basidiomycota</taxon>
        <taxon>Agaricomycotina</taxon>
        <taxon>Agaricomycetes</taxon>
        <taxon>Agaricomycetidae</taxon>
        <taxon>Agaricales</taxon>
        <taxon>Agaricineae</taxon>
        <taxon>Strophariaceae</taxon>
        <taxon>Psilocybe</taxon>
    </lineage>
</organism>
<dbReference type="Proteomes" id="UP000283269">
    <property type="component" value="Unassembled WGS sequence"/>
</dbReference>
<name>A0A409XLW5_PSICY</name>